<sequence>MAWEPRRPPQLVFGTSKYPTTKTRNKPSTENPLYIQHRIPYALYHMPYALRSVAHGTIYKITPRALSTFDCEANSTTKK</sequence>
<protein>
    <submittedName>
        <fullName evidence="2">Uncharacterized protein</fullName>
    </submittedName>
</protein>
<dbReference type="EMBL" id="LHQQ01000005">
    <property type="protein sequence ID" value="KOS48410.1"/>
    <property type="molecule type" value="Genomic_DNA"/>
</dbReference>
<feature type="compositionally biased region" description="Polar residues" evidence="1">
    <location>
        <begin position="17"/>
        <end position="30"/>
    </location>
</feature>
<accession>A0A0M8PIL4</accession>
<evidence type="ECO:0000313" key="2">
    <source>
        <dbReference type="EMBL" id="KOS48410.1"/>
    </source>
</evidence>
<evidence type="ECO:0000313" key="3">
    <source>
        <dbReference type="Proteomes" id="UP000037696"/>
    </source>
</evidence>
<proteinExistence type="predicted"/>
<dbReference type="Proteomes" id="UP000037696">
    <property type="component" value="Unassembled WGS sequence"/>
</dbReference>
<evidence type="ECO:0000256" key="1">
    <source>
        <dbReference type="SAM" id="MobiDB-lite"/>
    </source>
</evidence>
<feature type="region of interest" description="Disordered" evidence="1">
    <location>
        <begin position="1"/>
        <end position="30"/>
    </location>
</feature>
<name>A0A0M8PIL4_9EURO</name>
<organism evidence="2 3">
    <name type="scientific">Penicillium nordicum</name>
    <dbReference type="NCBI Taxonomy" id="229535"/>
    <lineage>
        <taxon>Eukaryota</taxon>
        <taxon>Fungi</taxon>
        <taxon>Dikarya</taxon>
        <taxon>Ascomycota</taxon>
        <taxon>Pezizomycotina</taxon>
        <taxon>Eurotiomycetes</taxon>
        <taxon>Eurotiomycetidae</taxon>
        <taxon>Eurotiales</taxon>
        <taxon>Aspergillaceae</taxon>
        <taxon>Penicillium</taxon>
    </lineage>
</organism>
<comment type="caution">
    <text evidence="2">The sequence shown here is derived from an EMBL/GenBank/DDBJ whole genome shotgun (WGS) entry which is preliminary data.</text>
</comment>
<dbReference type="AlphaFoldDB" id="A0A0M8PIL4"/>
<gene>
    <name evidence="2" type="ORF">ACN38_g649</name>
</gene>
<keyword evidence="3" id="KW-1185">Reference proteome</keyword>
<reference evidence="2 3" key="1">
    <citation type="submission" date="2015-08" db="EMBL/GenBank/DDBJ databases">
        <title>Genome sequencing of Penicillium nordicum.</title>
        <authorList>
            <person name="Nguyen H.D."/>
            <person name="Seifert K.A."/>
        </authorList>
    </citation>
    <scope>NUCLEOTIDE SEQUENCE [LARGE SCALE GENOMIC DNA]</scope>
    <source>
        <strain evidence="2 3">DAOMC 185683</strain>
    </source>
</reference>